<proteinExistence type="inferred from homology"/>
<dbReference type="Proteomes" id="UP000734854">
    <property type="component" value="Unassembled WGS sequence"/>
</dbReference>
<sequence>MARSMPLVAALLLVSAAVLAVAPQTAEALACGNVVTYLAPCISYARGVAKAPTMSCCNGVRNLNAAVKSKADRQMVCTCLKSTVASVSGINFSIVSGIPGKCGVTVPYPISTSVDCSKSV</sequence>
<evidence type="ECO:0000256" key="1">
    <source>
        <dbReference type="RuleBase" id="RU000628"/>
    </source>
</evidence>
<dbReference type="GO" id="GO:0006869">
    <property type="term" value="P:lipid transport"/>
    <property type="evidence" value="ECO:0007669"/>
    <property type="project" value="InterPro"/>
</dbReference>
<evidence type="ECO:0000313" key="5">
    <source>
        <dbReference type="Proteomes" id="UP000734854"/>
    </source>
</evidence>
<keyword evidence="5" id="KW-1185">Reference proteome</keyword>
<keyword evidence="2" id="KW-0732">Signal</keyword>
<feature type="domain" description="Bifunctional inhibitor/plant lipid transfer protein/seed storage helical" evidence="3">
    <location>
        <begin position="31"/>
        <end position="116"/>
    </location>
</feature>
<dbReference type="EMBL" id="JACMSC010000011">
    <property type="protein sequence ID" value="KAG6500537.1"/>
    <property type="molecule type" value="Genomic_DNA"/>
</dbReference>
<dbReference type="Gene3D" id="1.10.110.10">
    <property type="entry name" value="Plant lipid-transfer and hydrophobic proteins"/>
    <property type="match status" value="1"/>
</dbReference>
<evidence type="ECO:0000313" key="4">
    <source>
        <dbReference type="EMBL" id="KAG6500537.1"/>
    </source>
</evidence>
<dbReference type="InterPro" id="IPR016140">
    <property type="entry name" value="Bifunc_inhib/LTP/seed_store"/>
</dbReference>
<feature type="signal peptide" evidence="2">
    <location>
        <begin position="1"/>
        <end position="20"/>
    </location>
</feature>
<dbReference type="PANTHER" id="PTHR33076">
    <property type="entry name" value="NON-SPECIFIC LIPID-TRANSFER PROTEIN 2-RELATED"/>
    <property type="match status" value="1"/>
</dbReference>
<gene>
    <name evidence="4" type="ORF">ZIOFF_040385</name>
</gene>
<dbReference type="Pfam" id="PF00234">
    <property type="entry name" value="Tryp_alpha_amyl"/>
    <property type="match status" value="1"/>
</dbReference>
<dbReference type="CDD" id="cd01960">
    <property type="entry name" value="nsLTP1"/>
    <property type="match status" value="1"/>
</dbReference>
<comment type="function">
    <text evidence="1">Plant non-specific lipid-transfer proteins transfer phospholipids as well as galactolipids across membranes. May play a role in wax or cutin deposition in the cell walls of expanding epidermal cells and certain secretory tissues.</text>
</comment>
<organism evidence="4 5">
    <name type="scientific">Zingiber officinale</name>
    <name type="common">Ginger</name>
    <name type="synonym">Amomum zingiber</name>
    <dbReference type="NCBI Taxonomy" id="94328"/>
    <lineage>
        <taxon>Eukaryota</taxon>
        <taxon>Viridiplantae</taxon>
        <taxon>Streptophyta</taxon>
        <taxon>Embryophyta</taxon>
        <taxon>Tracheophyta</taxon>
        <taxon>Spermatophyta</taxon>
        <taxon>Magnoliopsida</taxon>
        <taxon>Liliopsida</taxon>
        <taxon>Zingiberales</taxon>
        <taxon>Zingiberaceae</taxon>
        <taxon>Zingiber</taxon>
    </lineage>
</organism>
<comment type="caution">
    <text evidence="4">The sequence shown here is derived from an EMBL/GenBank/DDBJ whole genome shotgun (WGS) entry which is preliminary data.</text>
</comment>
<accession>A0A8J5GHI0</accession>
<comment type="similarity">
    <text evidence="1">Belongs to the plant LTP family.</text>
</comment>
<dbReference type="InterPro" id="IPR000528">
    <property type="entry name" value="Plant_nsLTP"/>
</dbReference>
<dbReference type="InterPro" id="IPR036312">
    <property type="entry name" value="Bifun_inhib/LTP/seed_sf"/>
</dbReference>
<keyword evidence="1" id="KW-0446">Lipid-binding</keyword>
<name>A0A8J5GHI0_ZINOF</name>
<dbReference type="PRINTS" id="PR00382">
    <property type="entry name" value="LIPIDTRNSFER"/>
</dbReference>
<dbReference type="GO" id="GO:0008289">
    <property type="term" value="F:lipid binding"/>
    <property type="evidence" value="ECO:0007669"/>
    <property type="project" value="UniProtKB-KW"/>
</dbReference>
<dbReference type="SUPFAM" id="SSF47699">
    <property type="entry name" value="Bifunctional inhibitor/lipid-transfer protein/seed storage 2S albumin"/>
    <property type="match status" value="1"/>
</dbReference>
<dbReference type="AlphaFoldDB" id="A0A8J5GHI0"/>
<dbReference type="SMART" id="SM00499">
    <property type="entry name" value="AAI"/>
    <property type="match status" value="1"/>
</dbReference>
<reference evidence="4 5" key="1">
    <citation type="submission" date="2020-08" db="EMBL/GenBank/DDBJ databases">
        <title>Plant Genome Project.</title>
        <authorList>
            <person name="Zhang R.-G."/>
        </authorList>
    </citation>
    <scope>NUCLEOTIDE SEQUENCE [LARGE SCALE GENOMIC DNA]</scope>
    <source>
        <tissue evidence="4">Rhizome</tissue>
    </source>
</reference>
<protein>
    <recommendedName>
        <fullName evidence="1">Non-specific lipid-transfer protein</fullName>
    </recommendedName>
</protein>
<evidence type="ECO:0000256" key="2">
    <source>
        <dbReference type="SAM" id="SignalP"/>
    </source>
</evidence>
<keyword evidence="1" id="KW-0813">Transport</keyword>
<feature type="chain" id="PRO_5035171472" description="Non-specific lipid-transfer protein" evidence="2">
    <location>
        <begin position="21"/>
        <end position="120"/>
    </location>
</feature>
<evidence type="ECO:0000259" key="3">
    <source>
        <dbReference type="SMART" id="SM00499"/>
    </source>
</evidence>